<evidence type="ECO:0000313" key="2">
    <source>
        <dbReference type="EMBL" id="CCQ49501.1"/>
    </source>
</evidence>
<dbReference type="InterPro" id="IPR049052">
    <property type="entry name" value="nSTAND1"/>
</dbReference>
<reference evidence="2 3" key="2">
    <citation type="submission" date="2013-09" db="EMBL/GenBank/DDBJ databases">
        <title>Whole genome comparison of six Crocosphaera watsonii strains with differing phenotypes.</title>
        <authorList>
            <person name="Bench S.R."/>
            <person name="Heller P."/>
            <person name="Frank I."/>
            <person name="Arciniega M."/>
            <person name="Shilova I.N."/>
            <person name="Zehr J.P."/>
        </authorList>
    </citation>
    <scope>NUCLEOTIDE SEQUENCE [LARGE SCALE GENOMIC DNA]</scope>
    <source>
        <strain evidence="2 3">WH 8502</strain>
    </source>
</reference>
<comment type="caution">
    <text evidence="2">The sequence shown here is derived from an EMBL/GenBank/DDBJ whole genome shotgun (WGS) entry which is preliminary data.</text>
</comment>
<organism evidence="2 3">
    <name type="scientific">Crocosphaera watsonii WH 8502</name>
    <dbReference type="NCBI Taxonomy" id="423474"/>
    <lineage>
        <taxon>Bacteria</taxon>
        <taxon>Bacillati</taxon>
        <taxon>Cyanobacteriota</taxon>
        <taxon>Cyanophyceae</taxon>
        <taxon>Oscillatoriophycideae</taxon>
        <taxon>Chroococcales</taxon>
        <taxon>Aphanothecaceae</taxon>
        <taxon>Crocosphaera</taxon>
    </lineage>
</organism>
<dbReference type="Proteomes" id="UP000018348">
    <property type="component" value="Unassembled WGS sequence"/>
</dbReference>
<name>T2I7R7_CROWT</name>
<gene>
    <name evidence="2" type="ORF">CWATWH8502_4925</name>
</gene>
<dbReference type="AlphaFoldDB" id="T2I7R7"/>
<sequence>MWETECQKQGIENRTLNSSTYNALEGVRGALQTRVNKIYQDLKQEEQTATKQIFLRLVNIVETEGGSRPVSRRANLSEFVGEWVEPTLKTFVNENLLVSNIEYEREETISLGGTSGKK</sequence>
<protein>
    <submittedName>
        <fullName evidence="2">WD-40 repeat protein</fullName>
    </submittedName>
</protein>
<dbReference type="Pfam" id="PF20703">
    <property type="entry name" value="nSTAND1"/>
    <property type="match status" value="1"/>
</dbReference>
<evidence type="ECO:0000313" key="3">
    <source>
        <dbReference type="Proteomes" id="UP000018348"/>
    </source>
</evidence>
<accession>T2I7R7</accession>
<proteinExistence type="predicted"/>
<reference evidence="2 3" key="1">
    <citation type="submission" date="2013-01" db="EMBL/GenBank/DDBJ databases">
        <authorList>
            <person name="Bench S."/>
        </authorList>
    </citation>
    <scope>NUCLEOTIDE SEQUENCE [LARGE SCALE GENOMIC DNA]</scope>
    <source>
        <strain evidence="2 3">WH 8502</strain>
    </source>
</reference>
<feature type="domain" description="Novel STAND NTPase 1" evidence="1">
    <location>
        <begin position="9"/>
        <end position="100"/>
    </location>
</feature>
<dbReference type="EMBL" id="CAQK01000147">
    <property type="protein sequence ID" value="CCQ49501.1"/>
    <property type="molecule type" value="Genomic_DNA"/>
</dbReference>
<evidence type="ECO:0000259" key="1">
    <source>
        <dbReference type="Pfam" id="PF20703"/>
    </source>
</evidence>